<evidence type="ECO:0000256" key="1">
    <source>
        <dbReference type="ARBA" id="ARBA00004141"/>
    </source>
</evidence>
<dbReference type="PANTHER" id="PTHR31218">
    <property type="entry name" value="WAT1-RELATED PROTEIN"/>
    <property type="match status" value="1"/>
</dbReference>
<dbReference type="InterPro" id="IPR030184">
    <property type="entry name" value="WAT1-related"/>
</dbReference>
<sequence>MMMFFSNGGLKVLQEVKPYLYMVMQQFFIAVMYVLAEATLKDGMNQYVLVVYRNIIGAVTIAPFAFWFERKQRPRITMIIFLKIIALAFLDPVLQQNFFYMGAKLTSASFAAALENIIPAITYLMALVLRLEKLEIKHRFGQARVIGTVANVAGAILMIIYKGPNLKLPWYSSRKDVQYSSTEDSMAGGTGGFQWIEGTISIIGSSTLWSAFLILQSNTLKSFPTELTLTALICLIGAVMSAVVALVLEDGSVSPWIIGWDRRLFVAIYSGITCTGLSYYLQGVVMNEKGPVFVGAFIPLCFFFTMALGSFFLSEKISLGIKGGLKVLQEVKPYLYMVMQQFFIAVMYVLAEATLKDGMNQYVLVVYRNIIGAVTIAPFAFWFERKQRPRITVVIFLKIIALAFLDPVLQQNFFYMGAKLTSASFAAALENIIPAITYLMALVLRLEKLEIKHRFGQARVIGTVANVAGAILMIIYKGPNLKLPWYSGRKDVQYSSTEDSMAGGTGGFQWIEGTISIIGSSTLWSAFLILQSNTLKSFPTELTLTALICLIGAVMSAVVALVLEDGSVSPWIIGWDRRLFVAIYSGITCTGLSYYLQGVVMNEKGPVFVGAFIPLCFFFTTALGSFYLSEKISLGMAIGSIIMVAGLYALLWGNSKDQLSQQNVRDTGEQELSLSTETWRRVKVRRRVEVRRLLVAEEKSGLPWAEFRRQEGTLSLNEKNFSITWKLCKFPTFPENSAEFRRLQAAGRAPAVVKEMRNLLFPFLLFLLLSLPLPPVLWRLRLPLFASWDFFFYSNSAPLRAQKPTGSSPPAY</sequence>
<comment type="subcellular location">
    <subcellularLocation>
        <location evidence="1">Membrane</location>
        <topology evidence="1">Multi-pass membrane protein</topology>
    </subcellularLocation>
</comment>
<comment type="caution">
    <text evidence="8">The sequence shown here is derived from an EMBL/GenBank/DDBJ whole genome shotgun (WGS) entry which is preliminary data.</text>
</comment>
<reference evidence="8" key="1">
    <citation type="journal article" date="2022" name="Front. Genet.">
        <title>Chromosome-Scale Assembly of the Dendrobium nobile Genome Provides Insights Into the Molecular Mechanism of the Biosynthesis of the Medicinal Active Ingredient of Dendrobium.</title>
        <authorList>
            <person name="Xu Q."/>
            <person name="Niu S.-C."/>
            <person name="Li K.-L."/>
            <person name="Zheng P.-J."/>
            <person name="Zhang X.-J."/>
            <person name="Jia Y."/>
            <person name="Liu Y."/>
            <person name="Niu Y.-X."/>
            <person name="Yu L.-H."/>
            <person name="Chen D.-F."/>
            <person name="Zhang G.-Q."/>
        </authorList>
    </citation>
    <scope>NUCLEOTIDE SEQUENCE</scope>
    <source>
        <tissue evidence="8">Leaf</tissue>
    </source>
</reference>
<feature type="transmembrane region" description="Helical" evidence="6">
    <location>
        <begin position="293"/>
        <end position="313"/>
    </location>
</feature>
<dbReference type="Proteomes" id="UP000829196">
    <property type="component" value="Unassembled WGS sequence"/>
</dbReference>
<gene>
    <name evidence="8" type="ORF">KFK09_025051</name>
</gene>
<name>A0A8T3AKY7_DENNO</name>
<feature type="transmembrane region" description="Helical" evidence="6">
    <location>
        <begin position="20"/>
        <end position="40"/>
    </location>
</feature>
<dbReference type="SUPFAM" id="SSF103481">
    <property type="entry name" value="Multidrug resistance efflux transporter EmrE"/>
    <property type="match status" value="4"/>
</dbReference>
<feature type="transmembrane region" description="Helical" evidence="6">
    <location>
        <begin position="334"/>
        <end position="351"/>
    </location>
</feature>
<feature type="domain" description="EamA" evidence="7">
    <location>
        <begin position="19"/>
        <end position="145"/>
    </location>
</feature>
<proteinExistence type="inferred from homology"/>
<evidence type="ECO:0000313" key="9">
    <source>
        <dbReference type="Proteomes" id="UP000829196"/>
    </source>
</evidence>
<evidence type="ECO:0000256" key="3">
    <source>
        <dbReference type="ARBA" id="ARBA00022692"/>
    </source>
</evidence>
<keyword evidence="3 6" id="KW-0812">Transmembrane</keyword>
<evidence type="ECO:0000256" key="6">
    <source>
        <dbReference type="SAM" id="Phobius"/>
    </source>
</evidence>
<feature type="transmembrane region" description="Helical" evidence="6">
    <location>
        <begin position="227"/>
        <end position="248"/>
    </location>
</feature>
<evidence type="ECO:0000256" key="4">
    <source>
        <dbReference type="ARBA" id="ARBA00022989"/>
    </source>
</evidence>
<protein>
    <recommendedName>
        <fullName evidence="7">EamA domain-containing protein</fullName>
    </recommendedName>
</protein>
<feature type="transmembrane region" description="Helical" evidence="6">
    <location>
        <begin position="143"/>
        <end position="161"/>
    </location>
</feature>
<feature type="transmembrane region" description="Helical" evidence="6">
    <location>
        <begin position="542"/>
        <end position="563"/>
    </location>
</feature>
<accession>A0A8T3AKY7</accession>
<feature type="transmembrane region" description="Helical" evidence="6">
    <location>
        <begin position="579"/>
        <end position="596"/>
    </location>
</feature>
<feature type="domain" description="EamA" evidence="7">
    <location>
        <begin position="513"/>
        <end position="651"/>
    </location>
</feature>
<feature type="transmembrane region" description="Helical" evidence="6">
    <location>
        <begin position="260"/>
        <end position="281"/>
    </location>
</feature>
<dbReference type="OrthoDB" id="758705at2759"/>
<keyword evidence="5 6" id="KW-0472">Membrane</keyword>
<evidence type="ECO:0000259" key="7">
    <source>
        <dbReference type="Pfam" id="PF00892"/>
    </source>
</evidence>
<feature type="domain" description="EamA" evidence="7">
    <location>
        <begin position="198"/>
        <end position="319"/>
    </location>
</feature>
<feature type="transmembrane region" description="Helical" evidence="6">
    <location>
        <begin position="46"/>
        <end position="68"/>
    </location>
</feature>
<evidence type="ECO:0000256" key="2">
    <source>
        <dbReference type="ARBA" id="ARBA00007635"/>
    </source>
</evidence>
<dbReference type="EMBL" id="JAGYWB010000017">
    <property type="protein sequence ID" value="KAI0494905.1"/>
    <property type="molecule type" value="Genomic_DNA"/>
</dbReference>
<feature type="transmembrane region" description="Helical" evidence="6">
    <location>
        <begin position="395"/>
        <end position="413"/>
    </location>
</feature>
<feature type="transmembrane region" description="Helical" evidence="6">
    <location>
        <begin position="363"/>
        <end position="383"/>
    </location>
</feature>
<comment type="similarity">
    <text evidence="2">Belongs to the drug/metabolite transporter (DMT) superfamily. Plant drug/metabolite exporter (P-DME) (TC 2.A.7.4) family.</text>
</comment>
<feature type="transmembrane region" description="Helical" evidence="6">
    <location>
        <begin position="80"/>
        <end position="98"/>
    </location>
</feature>
<feature type="transmembrane region" description="Helical" evidence="6">
    <location>
        <begin position="425"/>
        <end position="446"/>
    </location>
</feature>
<evidence type="ECO:0000256" key="5">
    <source>
        <dbReference type="ARBA" id="ARBA00023136"/>
    </source>
</evidence>
<dbReference type="GO" id="GO:0016020">
    <property type="term" value="C:membrane"/>
    <property type="evidence" value="ECO:0007669"/>
    <property type="project" value="UniProtKB-SubCell"/>
</dbReference>
<feature type="transmembrane region" description="Helical" evidence="6">
    <location>
        <begin position="634"/>
        <end position="653"/>
    </location>
</feature>
<dbReference type="AlphaFoldDB" id="A0A8T3AKY7"/>
<organism evidence="8 9">
    <name type="scientific">Dendrobium nobile</name>
    <name type="common">Orchid</name>
    <dbReference type="NCBI Taxonomy" id="94219"/>
    <lineage>
        <taxon>Eukaryota</taxon>
        <taxon>Viridiplantae</taxon>
        <taxon>Streptophyta</taxon>
        <taxon>Embryophyta</taxon>
        <taxon>Tracheophyta</taxon>
        <taxon>Spermatophyta</taxon>
        <taxon>Magnoliopsida</taxon>
        <taxon>Liliopsida</taxon>
        <taxon>Asparagales</taxon>
        <taxon>Orchidaceae</taxon>
        <taxon>Epidendroideae</taxon>
        <taxon>Malaxideae</taxon>
        <taxon>Dendrobiinae</taxon>
        <taxon>Dendrobium</taxon>
    </lineage>
</organism>
<feature type="domain" description="EamA" evidence="7">
    <location>
        <begin position="334"/>
        <end position="460"/>
    </location>
</feature>
<feature type="transmembrane region" description="Helical" evidence="6">
    <location>
        <begin position="510"/>
        <end position="530"/>
    </location>
</feature>
<evidence type="ECO:0000313" key="8">
    <source>
        <dbReference type="EMBL" id="KAI0494905.1"/>
    </source>
</evidence>
<dbReference type="InterPro" id="IPR000620">
    <property type="entry name" value="EamA_dom"/>
</dbReference>
<dbReference type="InterPro" id="IPR037185">
    <property type="entry name" value="EmrE-like"/>
</dbReference>
<feature type="transmembrane region" description="Helical" evidence="6">
    <location>
        <begin position="759"/>
        <end position="778"/>
    </location>
</feature>
<feature type="transmembrane region" description="Helical" evidence="6">
    <location>
        <begin position="608"/>
        <end position="628"/>
    </location>
</feature>
<dbReference type="Pfam" id="PF00892">
    <property type="entry name" value="EamA"/>
    <property type="match status" value="4"/>
</dbReference>
<keyword evidence="9" id="KW-1185">Reference proteome</keyword>
<dbReference type="GO" id="GO:0022857">
    <property type="term" value="F:transmembrane transporter activity"/>
    <property type="evidence" value="ECO:0007669"/>
    <property type="project" value="InterPro"/>
</dbReference>
<feature type="transmembrane region" description="Helical" evidence="6">
    <location>
        <begin position="458"/>
        <end position="476"/>
    </location>
</feature>
<keyword evidence="4 6" id="KW-1133">Transmembrane helix</keyword>
<feature type="transmembrane region" description="Helical" evidence="6">
    <location>
        <begin position="110"/>
        <end position="131"/>
    </location>
</feature>